<evidence type="ECO:0000313" key="3">
    <source>
        <dbReference type="Proteomes" id="UP001330749"/>
    </source>
</evidence>
<reference evidence="2 3" key="1">
    <citation type="submission" date="2023-03" db="EMBL/GenBank/DDBJ databases">
        <title>Bacillus Genome Sequencing.</title>
        <authorList>
            <person name="Dunlap C."/>
        </authorList>
    </citation>
    <scope>NUCLEOTIDE SEQUENCE [LARGE SCALE GENOMIC DNA]</scope>
    <source>
        <strain evidence="2 3">B-14544</strain>
    </source>
</reference>
<dbReference type="Proteomes" id="UP001330749">
    <property type="component" value="Unassembled WGS sequence"/>
</dbReference>
<evidence type="ECO:0000256" key="1">
    <source>
        <dbReference type="SAM" id="Phobius"/>
    </source>
</evidence>
<accession>A0ABU6NA97</accession>
<dbReference type="RefSeq" id="WP_327967330.1">
    <property type="nucleotide sequence ID" value="NZ_JARMQG010000084.1"/>
</dbReference>
<proteinExistence type="predicted"/>
<keyword evidence="3" id="KW-1185">Reference proteome</keyword>
<protein>
    <submittedName>
        <fullName evidence="2">Uncharacterized protein</fullName>
    </submittedName>
</protein>
<feature type="transmembrane region" description="Helical" evidence="1">
    <location>
        <begin position="35"/>
        <end position="52"/>
    </location>
</feature>
<sequence>MRLLVMIIMIVLFWLLCIGWSWLFNHNFTIDDVESSALSFLVGIVISMLVGGSKKK</sequence>
<evidence type="ECO:0000313" key="2">
    <source>
        <dbReference type="EMBL" id="MED3562406.1"/>
    </source>
</evidence>
<organism evidence="2 3">
    <name type="scientific">Bacillus xiapuensis</name>
    <dbReference type="NCBI Taxonomy" id="2014075"/>
    <lineage>
        <taxon>Bacteria</taxon>
        <taxon>Bacillati</taxon>
        <taxon>Bacillota</taxon>
        <taxon>Bacilli</taxon>
        <taxon>Bacillales</taxon>
        <taxon>Bacillaceae</taxon>
        <taxon>Bacillus</taxon>
    </lineage>
</organism>
<keyword evidence="1" id="KW-0812">Transmembrane</keyword>
<feature type="transmembrane region" description="Helical" evidence="1">
    <location>
        <begin position="5"/>
        <end position="23"/>
    </location>
</feature>
<comment type="caution">
    <text evidence="2">The sequence shown here is derived from an EMBL/GenBank/DDBJ whole genome shotgun (WGS) entry which is preliminary data.</text>
</comment>
<keyword evidence="1" id="KW-0472">Membrane</keyword>
<name>A0ABU6NA97_9BACI</name>
<gene>
    <name evidence="2" type="ORF">P4447_08050</name>
</gene>
<dbReference type="EMBL" id="JARMQG010000084">
    <property type="protein sequence ID" value="MED3562406.1"/>
    <property type="molecule type" value="Genomic_DNA"/>
</dbReference>
<keyword evidence="1" id="KW-1133">Transmembrane helix</keyword>